<sequence>MITAQTRISEVLQDHPELLPVLISASPAFEKLRNPVLRKVMPKLVTVQQAAGMAGLEVADLLGKLLAALGQAPAGRADVASSGSLLGTPVPAWIHAEMAAELDVRPLLERGEEPFSQIQKVTSRVPAGQQFLLLAPFEPVPLYLALHRKGFVAWCERSEAAYRTHFYRQAETQEASLQPINPSETPCTGWRFDLEITIPETLEPPEPMMRVLAALEELGPGQALLVHHVRRPVYLLQRLEDTGHRVEVLEEGARVEILIQKKPLKSGPSGMA</sequence>
<protein>
    <recommendedName>
        <fullName evidence="5">DUF2249 domain-containing protein</fullName>
    </recommendedName>
</protein>
<evidence type="ECO:0000259" key="1">
    <source>
        <dbReference type="Pfam" id="PF08984"/>
    </source>
</evidence>
<gene>
    <name evidence="3" type="ORF">GCM10008938_36090</name>
</gene>
<dbReference type="Proteomes" id="UP000632222">
    <property type="component" value="Unassembled WGS sequence"/>
</dbReference>
<evidence type="ECO:0000313" key="3">
    <source>
        <dbReference type="EMBL" id="GGJ46741.1"/>
    </source>
</evidence>
<keyword evidence="4" id="KW-1185">Reference proteome</keyword>
<reference evidence="4" key="1">
    <citation type="journal article" date="2019" name="Int. J. Syst. Evol. Microbiol.">
        <title>The Global Catalogue of Microorganisms (GCM) 10K type strain sequencing project: providing services to taxonomists for standard genome sequencing and annotation.</title>
        <authorList>
            <consortium name="The Broad Institute Genomics Platform"/>
            <consortium name="The Broad Institute Genome Sequencing Center for Infectious Disease"/>
            <person name="Wu L."/>
            <person name="Ma J."/>
        </authorList>
    </citation>
    <scope>NUCLEOTIDE SEQUENCE [LARGE SCALE GENOMIC DNA]</scope>
    <source>
        <strain evidence="4">JCM 14370</strain>
    </source>
</reference>
<accession>A0ABQ2D5I2</accession>
<dbReference type="Pfam" id="PF10006">
    <property type="entry name" value="DUF2249"/>
    <property type="match status" value="2"/>
</dbReference>
<dbReference type="InterPro" id="IPR036868">
    <property type="entry name" value="TusA-like_sf"/>
</dbReference>
<dbReference type="Gene3D" id="1.10.3910.10">
    <property type="entry name" value="SP0561-like"/>
    <property type="match status" value="1"/>
</dbReference>
<dbReference type="SUPFAM" id="SSF140683">
    <property type="entry name" value="SP0561-like"/>
    <property type="match status" value="1"/>
</dbReference>
<dbReference type="SUPFAM" id="SSF64307">
    <property type="entry name" value="SirA-like"/>
    <property type="match status" value="1"/>
</dbReference>
<dbReference type="InterPro" id="IPR015077">
    <property type="entry name" value="DUF1858"/>
</dbReference>
<name>A0ABQ2D5I2_9DEIO</name>
<feature type="domain" description="DUF2249" evidence="2">
    <location>
        <begin position="101"/>
        <end position="157"/>
    </location>
</feature>
<dbReference type="InterPro" id="IPR018720">
    <property type="entry name" value="DUF2249"/>
</dbReference>
<dbReference type="Pfam" id="PF08984">
    <property type="entry name" value="DUF1858"/>
    <property type="match status" value="1"/>
</dbReference>
<comment type="caution">
    <text evidence="3">The sequence shown here is derived from an EMBL/GenBank/DDBJ whole genome shotgun (WGS) entry which is preliminary data.</text>
</comment>
<dbReference type="EMBL" id="BMOD01000017">
    <property type="protein sequence ID" value="GGJ46741.1"/>
    <property type="molecule type" value="Genomic_DNA"/>
</dbReference>
<evidence type="ECO:0008006" key="5">
    <source>
        <dbReference type="Google" id="ProtNLM"/>
    </source>
</evidence>
<evidence type="ECO:0000259" key="2">
    <source>
        <dbReference type="Pfam" id="PF10006"/>
    </source>
</evidence>
<proteinExistence type="predicted"/>
<organism evidence="3 4">
    <name type="scientific">Deinococcus roseus</name>
    <dbReference type="NCBI Taxonomy" id="392414"/>
    <lineage>
        <taxon>Bacteria</taxon>
        <taxon>Thermotogati</taxon>
        <taxon>Deinococcota</taxon>
        <taxon>Deinococci</taxon>
        <taxon>Deinococcales</taxon>
        <taxon>Deinococcaceae</taxon>
        <taxon>Deinococcus</taxon>
    </lineage>
</organism>
<evidence type="ECO:0000313" key="4">
    <source>
        <dbReference type="Proteomes" id="UP000632222"/>
    </source>
</evidence>
<dbReference type="InterPro" id="IPR038062">
    <property type="entry name" value="ScdA-like_N_sf"/>
</dbReference>
<feature type="domain" description="DUF1858" evidence="1">
    <location>
        <begin position="2"/>
        <end position="61"/>
    </location>
</feature>
<feature type="domain" description="DUF2249" evidence="2">
    <location>
        <begin position="202"/>
        <end position="260"/>
    </location>
</feature>
<dbReference type="RefSeq" id="WP_189004998.1">
    <property type="nucleotide sequence ID" value="NZ_BMOD01000017.1"/>
</dbReference>